<proteinExistence type="predicted"/>
<reference evidence="2" key="1">
    <citation type="submission" date="2020-08" db="EMBL/GenBank/DDBJ databases">
        <title>Novel species isolated from subtropical streams in China.</title>
        <authorList>
            <person name="Lu H."/>
        </authorList>
    </citation>
    <scope>NUCLEOTIDE SEQUENCE</scope>
    <source>
        <strain evidence="2">LX22W</strain>
    </source>
</reference>
<accession>A0A923HPR9</accession>
<dbReference type="Gene3D" id="3.30.1050.10">
    <property type="entry name" value="SCP2 sterol-binding domain"/>
    <property type="match status" value="1"/>
</dbReference>
<protein>
    <submittedName>
        <fullName evidence="2">SCP2 sterol-binding domain-containing protein</fullName>
    </submittedName>
</protein>
<dbReference type="RefSeq" id="WP_186916913.1">
    <property type="nucleotide sequence ID" value="NZ_JACOFZ010000004.1"/>
</dbReference>
<evidence type="ECO:0000259" key="1">
    <source>
        <dbReference type="Pfam" id="PF02036"/>
    </source>
</evidence>
<sequence length="98" mass="10565">MDLLTCAEKIRLKLGEDSSLNAVLKFDCGSDGVIVVDAVQRPHIVDHLDRDADCTVSLSLPDLAKLLVGELNPVMGFMSGQLKLAGDMSIAMRLQKVV</sequence>
<dbReference type="Proteomes" id="UP000627446">
    <property type="component" value="Unassembled WGS sequence"/>
</dbReference>
<feature type="domain" description="SCP2" evidence="1">
    <location>
        <begin position="19"/>
        <end position="97"/>
    </location>
</feature>
<dbReference type="InterPro" id="IPR003033">
    <property type="entry name" value="SCP2_sterol-bd_dom"/>
</dbReference>
<dbReference type="AlphaFoldDB" id="A0A923HPR9"/>
<dbReference type="InterPro" id="IPR036527">
    <property type="entry name" value="SCP2_sterol-bd_dom_sf"/>
</dbReference>
<organism evidence="2 3">
    <name type="scientific">Undibacterium nitidum</name>
    <dbReference type="NCBI Taxonomy" id="2762298"/>
    <lineage>
        <taxon>Bacteria</taxon>
        <taxon>Pseudomonadati</taxon>
        <taxon>Pseudomonadota</taxon>
        <taxon>Betaproteobacteria</taxon>
        <taxon>Burkholderiales</taxon>
        <taxon>Oxalobacteraceae</taxon>
        <taxon>Undibacterium</taxon>
    </lineage>
</organism>
<name>A0A923HPR9_9BURK</name>
<dbReference type="Pfam" id="PF02036">
    <property type="entry name" value="SCP2"/>
    <property type="match status" value="1"/>
</dbReference>
<evidence type="ECO:0000313" key="3">
    <source>
        <dbReference type="Proteomes" id="UP000627446"/>
    </source>
</evidence>
<gene>
    <name evidence="2" type="ORF">H8K36_13055</name>
</gene>
<evidence type="ECO:0000313" key="2">
    <source>
        <dbReference type="EMBL" id="MBC3882313.1"/>
    </source>
</evidence>
<keyword evidence="3" id="KW-1185">Reference proteome</keyword>
<dbReference type="SUPFAM" id="SSF55718">
    <property type="entry name" value="SCP-like"/>
    <property type="match status" value="1"/>
</dbReference>
<comment type="caution">
    <text evidence="2">The sequence shown here is derived from an EMBL/GenBank/DDBJ whole genome shotgun (WGS) entry which is preliminary data.</text>
</comment>
<dbReference type="EMBL" id="JACOFZ010000004">
    <property type="protein sequence ID" value="MBC3882313.1"/>
    <property type="molecule type" value="Genomic_DNA"/>
</dbReference>